<organism evidence="2 3">
    <name type="scientific">Brassicogethes aeneus</name>
    <name type="common">Rape pollen beetle</name>
    <name type="synonym">Meligethes aeneus</name>
    <dbReference type="NCBI Taxonomy" id="1431903"/>
    <lineage>
        <taxon>Eukaryota</taxon>
        <taxon>Metazoa</taxon>
        <taxon>Ecdysozoa</taxon>
        <taxon>Arthropoda</taxon>
        <taxon>Hexapoda</taxon>
        <taxon>Insecta</taxon>
        <taxon>Pterygota</taxon>
        <taxon>Neoptera</taxon>
        <taxon>Endopterygota</taxon>
        <taxon>Coleoptera</taxon>
        <taxon>Polyphaga</taxon>
        <taxon>Cucujiformia</taxon>
        <taxon>Nitidulidae</taxon>
        <taxon>Meligethinae</taxon>
        <taxon>Brassicogethes</taxon>
    </lineage>
</organism>
<dbReference type="EMBL" id="OV121139">
    <property type="protein sequence ID" value="CAH0562848.1"/>
    <property type="molecule type" value="Genomic_DNA"/>
</dbReference>
<feature type="compositionally biased region" description="Basic and acidic residues" evidence="1">
    <location>
        <begin position="64"/>
        <end position="78"/>
    </location>
</feature>
<gene>
    <name evidence="2" type="ORF">MELIAE_LOCUS11865</name>
</gene>
<feature type="region of interest" description="Disordered" evidence="1">
    <location>
        <begin position="53"/>
        <end position="88"/>
    </location>
</feature>
<dbReference type="Proteomes" id="UP001154078">
    <property type="component" value="Chromosome 8"/>
</dbReference>
<sequence length="129" mass="14503">MSLDEKGYENEAFVTMLEDYKIILDKRMTPAIKSAKDKALKELAEIYNNNAKPNLDIKQGSHCTSRDDADRFNDEKDVTPSGDDNESIKKLQKTLLPKQINTALAQGKAAKVTTFKHLIYLKNKNLSTG</sequence>
<keyword evidence="3" id="KW-1185">Reference proteome</keyword>
<dbReference type="AlphaFoldDB" id="A0A9P0FNK0"/>
<accession>A0A9P0FNK0</accession>
<name>A0A9P0FNK0_BRAAE</name>
<protein>
    <submittedName>
        <fullName evidence="2">Uncharacterized protein</fullName>
    </submittedName>
</protein>
<proteinExistence type="predicted"/>
<evidence type="ECO:0000313" key="3">
    <source>
        <dbReference type="Proteomes" id="UP001154078"/>
    </source>
</evidence>
<evidence type="ECO:0000256" key="1">
    <source>
        <dbReference type="SAM" id="MobiDB-lite"/>
    </source>
</evidence>
<dbReference type="OrthoDB" id="6773400at2759"/>
<reference evidence="2" key="1">
    <citation type="submission" date="2021-12" db="EMBL/GenBank/DDBJ databases">
        <authorList>
            <person name="King R."/>
        </authorList>
    </citation>
    <scope>NUCLEOTIDE SEQUENCE</scope>
</reference>
<evidence type="ECO:0000313" key="2">
    <source>
        <dbReference type="EMBL" id="CAH0562848.1"/>
    </source>
</evidence>